<proteinExistence type="predicted"/>
<feature type="domain" description="GH18" evidence="10">
    <location>
        <begin position="900"/>
        <end position="1240"/>
    </location>
</feature>
<dbReference type="InterPro" id="IPR001223">
    <property type="entry name" value="Glyco_hydro18_cat"/>
</dbReference>
<feature type="domain" description="GH18" evidence="10">
    <location>
        <begin position="473"/>
        <end position="813"/>
    </location>
</feature>
<dbReference type="InterPro" id="IPR050314">
    <property type="entry name" value="Glycosyl_Hydrlase_18"/>
</dbReference>
<dbReference type="InterPro" id="IPR001579">
    <property type="entry name" value="Glyco_hydro_18_chit_AS"/>
</dbReference>
<evidence type="ECO:0000313" key="12">
    <source>
        <dbReference type="Proteomes" id="UP001344632"/>
    </source>
</evidence>
<comment type="catalytic activity">
    <reaction evidence="1">
        <text>Random endo-hydrolysis of N-acetyl-beta-D-glucosaminide (1-&gt;4)-beta-linkages in chitin and chitodextrins.</text>
        <dbReference type="EC" id="3.2.1.14"/>
    </reaction>
</comment>
<dbReference type="Pfam" id="PF00395">
    <property type="entry name" value="SLH"/>
    <property type="match status" value="3"/>
</dbReference>
<comment type="caution">
    <text evidence="11">The sequence shown here is derived from an EMBL/GenBank/DDBJ whole genome shotgun (WGS) entry which is preliminary data.</text>
</comment>
<keyword evidence="4" id="KW-0624">Polysaccharide degradation</keyword>
<evidence type="ECO:0000313" key="11">
    <source>
        <dbReference type="EMBL" id="MEC0241166.1"/>
    </source>
</evidence>
<evidence type="ECO:0000256" key="6">
    <source>
        <dbReference type="RuleBase" id="RU000489"/>
    </source>
</evidence>
<dbReference type="Pfam" id="PF00704">
    <property type="entry name" value="Glyco_hydro_18"/>
    <property type="match status" value="2"/>
</dbReference>
<dbReference type="Proteomes" id="UP001344632">
    <property type="component" value="Unassembled WGS sequence"/>
</dbReference>
<feature type="compositionally biased region" description="Low complexity" evidence="7">
    <location>
        <begin position="1360"/>
        <end position="1373"/>
    </location>
</feature>
<dbReference type="PROSITE" id="PS01095">
    <property type="entry name" value="GH18_1"/>
    <property type="match status" value="2"/>
</dbReference>
<evidence type="ECO:0000256" key="4">
    <source>
        <dbReference type="ARBA" id="ARBA00023024"/>
    </source>
</evidence>
<gene>
    <name evidence="11" type="ORF">P4H66_15040</name>
</gene>
<evidence type="ECO:0000256" key="2">
    <source>
        <dbReference type="ARBA" id="ARBA00012729"/>
    </source>
</evidence>
<dbReference type="GO" id="GO:0016787">
    <property type="term" value="F:hydrolase activity"/>
    <property type="evidence" value="ECO:0007669"/>
    <property type="project" value="UniProtKB-KW"/>
</dbReference>
<accession>A0ABU6GS94</accession>
<dbReference type="PROSITE" id="PS51272">
    <property type="entry name" value="SLH"/>
    <property type="match status" value="3"/>
</dbReference>
<feature type="chain" id="PRO_5045492151" description="chitinase" evidence="8">
    <location>
        <begin position="30"/>
        <end position="1391"/>
    </location>
</feature>
<keyword evidence="12" id="KW-1185">Reference proteome</keyword>
<evidence type="ECO:0000256" key="1">
    <source>
        <dbReference type="ARBA" id="ARBA00000822"/>
    </source>
</evidence>
<dbReference type="PANTHER" id="PTHR11177">
    <property type="entry name" value="CHITINASE"/>
    <property type="match status" value="1"/>
</dbReference>
<evidence type="ECO:0000256" key="7">
    <source>
        <dbReference type="SAM" id="MobiDB-lite"/>
    </source>
</evidence>
<evidence type="ECO:0000259" key="10">
    <source>
        <dbReference type="PROSITE" id="PS51910"/>
    </source>
</evidence>
<dbReference type="SUPFAM" id="SSF54556">
    <property type="entry name" value="Chitinase insertion domain"/>
    <property type="match status" value="2"/>
</dbReference>
<dbReference type="RefSeq" id="WP_326088882.1">
    <property type="nucleotide sequence ID" value="NZ_JARLKZ010000008.1"/>
</dbReference>
<feature type="domain" description="SLH" evidence="9">
    <location>
        <begin position="154"/>
        <end position="217"/>
    </location>
</feature>
<dbReference type="Gene3D" id="3.20.20.80">
    <property type="entry name" value="Glycosidases"/>
    <property type="match status" value="2"/>
</dbReference>
<protein>
    <recommendedName>
        <fullName evidence="2">chitinase</fullName>
        <ecNumber evidence="2">3.2.1.14</ecNumber>
    </recommendedName>
</protein>
<feature type="domain" description="SLH" evidence="9">
    <location>
        <begin position="90"/>
        <end position="153"/>
    </location>
</feature>
<feature type="region of interest" description="Disordered" evidence="7">
    <location>
        <begin position="1328"/>
        <end position="1391"/>
    </location>
</feature>
<feature type="domain" description="SLH" evidence="9">
    <location>
        <begin position="31"/>
        <end position="89"/>
    </location>
</feature>
<dbReference type="InterPro" id="IPR001119">
    <property type="entry name" value="SLH_dom"/>
</dbReference>
<keyword evidence="5 6" id="KW-0326">Glycosidase</keyword>
<dbReference type="SMART" id="SM00636">
    <property type="entry name" value="Glyco_18"/>
    <property type="match status" value="2"/>
</dbReference>
<keyword evidence="4" id="KW-0119">Carbohydrate metabolism</keyword>
<dbReference type="InterPro" id="IPR029070">
    <property type="entry name" value="Chitinase_insertion_sf"/>
</dbReference>
<dbReference type="PANTHER" id="PTHR11177:SF317">
    <property type="entry name" value="CHITINASE 12-RELATED"/>
    <property type="match status" value="1"/>
</dbReference>
<name>A0ABU6GS94_9BACL</name>
<reference evidence="11 12" key="1">
    <citation type="submission" date="2023-03" db="EMBL/GenBank/DDBJ databases">
        <title>Bacillus Genome Sequencing.</title>
        <authorList>
            <person name="Dunlap C."/>
        </authorList>
    </citation>
    <scope>NUCLEOTIDE SEQUENCE [LARGE SCALE GENOMIC DNA]</scope>
    <source>
        <strain evidence="11 12">BD-525</strain>
    </source>
</reference>
<dbReference type="InterPro" id="IPR011583">
    <property type="entry name" value="Chitinase_II/V-like_cat"/>
</dbReference>
<feature type="signal peptide" evidence="8">
    <location>
        <begin position="1"/>
        <end position="29"/>
    </location>
</feature>
<sequence length="1391" mass="148956">MKALHKKMKWKWFIYFVCAAVIASSYAFAGQASARSSDIQGHWAEQLLTGWQDQGLLKGYPDGSMRPDQALTRAELMALINRYFHFTAEKAVTFPDLKTGQWQYAEAARALQAGYIAGYQDGMFHPDQIVSREEAAVMLANVLKAGAVNDSELLKQFKDSANVSAWSRQALASLIQQGKLGGYEDGTLRPKSPFTRAEGVALISRLPVAPMGVSFDKAGTYGPASGTETISGNVVVSASGIILQNLVIQGNLILEKGISSGKVILKNVKVEGTLTVRASGVELEISGSSLGSVVIDGQGNTLQLSSGASISNLVLNTLTKVLGSGKIQKATINEGAKGSSFQTAPLSVDGPQAGSVTTGTPGSSAGSGSSSGGSSSGGGSGSGGGNGGGNDSTVPQAPIVTGVANGATYHSGVLPNWTDAPGTTTSATLNNSTYVKGSGIIEAGSYTLIVTAVHKTSGKKASTTVNFTMEPQKKLIGYVAGWSNWSDAHPVDASKLTHINYAFTHIKDDKIIPIAGQNDDVNYAYLSSLKSQNPNLKILNSVGGWAADGFSDAAFTEKSRLVFADSIIDYVKKYNLDGIDLDWEYPTQPAGDTKARPEDKENFTLVLKLIREKLNTLGLENNKYYELTIAAGAGWGYLDGVEIAKITPLLDNINVMTYDFAGGWVSNTAHHTHLYGKNISTDLCVQVLLQSKVPAHKIVIGAAFYSHKWTDVEAGEGTVVGRKATGSGDTPTYTDILANYNADSSFARTWDEDAKAPYLFDGSTFISYDDPQSLAAKAKYVLDKKLGGAMFWEYSQDASGSLLTALADGLKGLPYEEDDSVPAAPAISVIQDREYEYGFVPEWTDSPGTMSTAQLNGKAYEKGTAVIEPGSYVLTLVTVNGKNLKTLKTTVPFTIKEKGPKTIAYVPGWVDWSDAKPIDATKLTHINYAFTHVKDNKIIPMDQNDHANYAYLQNLRSLNPHLKILNSVGGWGADGFSDAAFTEESREVFANSIIDYVKKYDLDGIDLDWEYPSQSADGVMKARPEDKQNFSLLLKLVREKLNQLGVEKHRYYELTIAAGATQTYLNGVEIEEVIKYVDNINLMTYDFAGGWSAKTEHHTNLYGGSISVDSSVQLYLNHHVPADQIVIGAAFYGHKWTDVEASNPDGLGQEATGTPETPTYNEIVAQYGSEQGFTRYWDDTAKAPYLFNGSIFISYDDEQSVAEKAKYVLDQKLGGAMFWEYSQDASGDLLAAMANGLKGIAFIAPEHEESQAIPVAPVISGVKDGEDYATGLVPDWEDAADTISSAQLNGAKYMKGTPITAPGEYTLAVTAVHAKSKKSAATTVHFTIKESGQTVNPPEPTNDPASVPNEESPPKEETVPPAETAPGEGAPEGTDPHADASQETDSNHGVI</sequence>
<keyword evidence="3 6" id="KW-0378">Hydrolase</keyword>
<dbReference type="PROSITE" id="PS51910">
    <property type="entry name" value="GH18_2"/>
    <property type="match status" value="2"/>
</dbReference>
<organism evidence="11 12">
    <name type="scientific">Paenibacillus dokdonensis</name>
    <dbReference type="NCBI Taxonomy" id="2567944"/>
    <lineage>
        <taxon>Bacteria</taxon>
        <taxon>Bacillati</taxon>
        <taxon>Bacillota</taxon>
        <taxon>Bacilli</taxon>
        <taxon>Bacillales</taxon>
        <taxon>Paenibacillaceae</taxon>
        <taxon>Paenibacillus</taxon>
    </lineage>
</organism>
<keyword evidence="4" id="KW-0146">Chitin degradation</keyword>
<dbReference type="InterPro" id="IPR017853">
    <property type="entry name" value="GH"/>
</dbReference>
<dbReference type="Gene3D" id="3.10.50.10">
    <property type="match status" value="2"/>
</dbReference>
<evidence type="ECO:0000256" key="5">
    <source>
        <dbReference type="ARBA" id="ARBA00023295"/>
    </source>
</evidence>
<dbReference type="EC" id="3.2.1.14" evidence="2"/>
<dbReference type="CDD" id="cd06548">
    <property type="entry name" value="GH18_chitinase"/>
    <property type="match status" value="2"/>
</dbReference>
<keyword evidence="8" id="KW-0732">Signal</keyword>
<dbReference type="SUPFAM" id="SSF51445">
    <property type="entry name" value="(Trans)glycosidases"/>
    <property type="match status" value="2"/>
</dbReference>
<evidence type="ECO:0000256" key="8">
    <source>
        <dbReference type="SAM" id="SignalP"/>
    </source>
</evidence>
<evidence type="ECO:0000256" key="3">
    <source>
        <dbReference type="ARBA" id="ARBA00022801"/>
    </source>
</evidence>
<evidence type="ECO:0000259" key="9">
    <source>
        <dbReference type="PROSITE" id="PS51272"/>
    </source>
</evidence>
<feature type="compositionally biased region" description="Gly residues" evidence="7">
    <location>
        <begin position="369"/>
        <end position="390"/>
    </location>
</feature>
<dbReference type="EMBL" id="JARLKZ010000008">
    <property type="protein sequence ID" value="MEC0241166.1"/>
    <property type="molecule type" value="Genomic_DNA"/>
</dbReference>
<feature type="compositionally biased region" description="Low complexity" evidence="7">
    <location>
        <begin position="354"/>
        <end position="368"/>
    </location>
</feature>
<feature type="region of interest" description="Disordered" evidence="7">
    <location>
        <begin position="338"/>
        <end position="398"/>
    </location>
</feature>